<dbReference type="RefSeq" id="WP_141864729.1">
    <property type="nucleotide sequence ID" value="NZ_BAABAN010000016.1"/>
</dbReference>
<accession>A0A543ANU0</accession>
<comment type="caution">
    <text evidence="2">The sequence shown here is derived from an EMBL/GenBank/DDBJ whole genome shotgun (WGS) entry which is preliminary data.</text>
</comment>
<evidence type="ECO:0000313" key="2">
    <source>
        <dbReference type="EMBL" id="TQL74244.1"/>
    </source>
</evidence>
<keyword evidence="3" id="KW-1185">Reference proteome</keyword>
<keyword evidence="1" id="KW-1133">Transmembrane helix</keyword>
<reference evidence="2 3" key="1">
    <citation type="submission" date="2019-06" db="EMBL/GenBank/DDBJ databases">
        <title>Sequencing the genomes of 1000 actinobacteria strains.</title>
        <authorList>
            <person name="Klenk H.-P."/>
        </authorList>
    </citation>
    <scope>NUCLEOTIDE SEQUENCE [LARGE SCALE GENOMIC DNA]</scope>
    <source>
        <strain evidence="2 3">DSM 24083</strain>
    </source>
</reference>
<keyword evidence="1" id="KW-0472">Membrane</keyword>
<proteinExistence type="predicted"/>
<keyword evidence="1" id="KW-0812">Transmembrane</keyword>
<gene>
    <name evidence="2" type="ORF">FB556_0702</name>
</gene>
<dbReference type="OrthoDB" id="9817821at2"/>
<dbReference type="AlphaFoldDB" id="A0A543ANU0"/>
<evidence type="ECO:0000256" key="1">
    <source>
        <dbReference type="SAM" id="Phobius"/>
    </source>
</evidence>
<dbReference type="EMBL" id="VFOU01000001">
    <property type="protein sequence ID" value="TQL74244.1"/>
    <property type="molecule type" value="Genomic_DNA"/>
</dbReference>
<dbReference type="PROSITE" id="PS51257">
    <property type="entry name" value="PROKAR_LIPOPROTEIN"/>
    <property type="match status" value="1"/>
</dbReference>
<name>A0A543ANU0_9MICC</name>
<protein>
    <submittedName>
        <fullName evidence="2">Uncharacterized protein</fullName>
    </submittedName>
</protein>
<organism evidence="2 3">
    <name type="scientific">Enteractinococcus coprophilus</name>
    <dbReference type="NCBI Taxonomy" id="1027633"/>
    <lineage>
        <taxon>Bacteria</taxon>
        <taxon>Bacillati</taxon>
        <taxon>Actinomycetota</taxon>
        <taxon>Actinomycetes</taxon>
        <taxon>Micrococcales</taxon>
        <taxon>Micrococcaceae</taxon>
    </lineage>
</organism>
<evidence type="ECO:0000313" key="3">
    <source>
        <dbReference type="Proteomes" id="UP000319746"/>
    </source>
</evidence>
<sequence length="607" mass="64459">MSRRDIPVTAPRPARRFRLTALLLSALFVLAACGAEVSSELSISEDESGTRTLVATVVEEDLEYLDGGIEAAEAALNAQLPEQLSFEGITPATDAGEEDAGEASESYLATFELEFSDLADYRSKAQALIDLAVEQEGAESDDTLGDFDSKTVEVAFEQSDGPLLDGVVLEENFTGAELLEWTSYALVEEGVVAEEDAASIISSTGTESRVVIGEEEYESSEPFSISEGTDNRFSSVNVTITDSGATVDLTSSYDADDAADELAQQYLEDTGVGQVEESSEGSWIVALDESASLQEQLSGLLEMDDLEIQVEESANTEEGTLLTTLTGTGFSCPAVCSDIPYISLDWGSDDLIPVDETVDGTTFTISYERAVRIDQVEIDTEVGLSGTVGQTYRFTVGNSQVEAFGEDLQSIFTPPEGTGSVETEAQDDATVFIATLDAAEPAELNATLDEFLPGSAVTLDGFDGIWPNYRVVTSSFGVEALGVTPEQNLQLPFMHSADQDASSGVNADLNAEQTEYLVVASGPTLTGLITLGILVVVLVIAVVLIVVFRKRIAAGLRSAQARSQAAAQQSNDTEPTAVYATPPAGLSVELLEDDAAWQADFTEAKLH</sequence>
<feature type="transmembrane region" description="Helical" evidence="1">
    <location>
        <begin position="525"/>
        <end position="548"/>
    </location>
</feature>
<dbReference type="Proteomes" id="UP000319746">
    <property type="component" value="Unassembled WGS sequence"/>
</dbReference>